<feature type="region of interest" description="Disordered" evidence="1">
    <location>
        <begin position="29"/>
        <end position="58"/>
    </location>
</feature>
<evidence type="ECO:0000256" key="1">
    <source>
        <dbReference type="SAM" id="MobiDB-lite"/>
    </source>
</evidence>
<name>A0A813IBJ8_POLGL</name>
<dbReference type="Proteomes" id="UP000626109">
    <property type="component" value="Unassembled WGS sequence"/>
</dbReference>
<dbReference type="EMBL" id="CAJNNW010006702">
    <property type="protein sequence ID" value="CAE8648552.1"/>
    <property type="molecule type" value="Genomic_DNA"/>
</dbReference>
<sequence>MLLAITAACENECAQICCNNHNHHHHTNINNNSNDDNKNNNFNNFNNNINNNSNNNKNDDNDIVHRASLCTVLMSLLKGCVPWMQLVRIPTNTTTLDATRVNSKSGNSVPWRQLARLSISSLGQNRH</sequence>
<evidence type="ECO:0000313" key="2">
    <source>
        <dbReference type="EMBL" id="CAE8648552.1"/>
    </source>
</evidence>
<protein>
    <submittedName>
        <fullName evidence="2">Uncharacterized protein</fullName>
    </submittedName>
</protein>
<gene>
    <name evidence="2" type="ORF">PGLA2088_LOCUS6660</name>
</gene>
<proteinExistence type="predicted"/>
<dbReference type="AlphaFoldDB" id="A0A813IBJ8"/>
<feature type="compositionally biased region" description="Low complexity" evidence="1">
    <location>
        <begin position="29"/>
        <end position="56"/>
    </location>
</feature>
<organism evidence="2 3">
    <name type="scientific">Polarella glacialis</name>
    <name type="common">Dinoflagellate</name>
    <dbReference type="NCBI Taxonomy" id="89957"/>
    <lineage>
        <taxon>Eukaryota</taxon>
        <taxon>Sar</taxon>
        <taxon>Alveolata</taxon>
        <taxon>Dinophyceae</taxon>
        <taxon>Suessiales</taxon>
        <taxon>Suessiaceae</taxon>
        <taxon>Polarella</taxon>
    </lineage>
</organism>
<evidence type="ECO:0000313" key="3">
    <source>
        <dbReference type="Proteomes" id="UP000626109"/>
    </source>
</evidence>
<reference evidence="2" key="1">
    <citation type="submission" date="2021-02" db="EMBL/GenBank/DDBJ databases">
        <authorList>
            <person name="Dougan E. K."/>
            <person name="Rhodes N."/>
            <person name="Thang M."/>
            <person name="Chan C."/>
        </authorList>
    </citation>
    <scope>NUCLEOTIDE SEQUENCE</scope>
</reference>
<accession>A0A813IBJ8</accession>
<comment type="caution">
    <text evidence="2">The sequence shown here is derived from an EMBL/GenBank/DDBJ whole genome shotgun (WGS) entry which is preliminary data.</text>
</comment>